<feature type="domain" description="Acyl-CoA dehydrogenase/oxidase N-terminal" evidence="7">
    <location>
        <begin position="11"/>
        <end position="116"/>
    </location>
</feature>
<evidence type="ECO:0000259" key="7">
    <source>
        <dbReference type="Pfam" id="PF02771"/>
    </source>
</evidence>
<dbReference type="PROSITE" id="PS00072">
    <property type="entry name" value="ACYL_COA_DH_1"/>
    <property type="match status" value="1"/>
</dbReference>
<evidence type="ECO:0000256" key="3">
    <source>
        <dbReference type="ARBA" id="ARBA00022630"/>
    </source>
</evidence>
<proteinExistence type="inferred from homology"/>
<dbReference type="InterPro" id="IPR009100">
    <property type="entry name" value="AcylCoA_DH/oxidase_NM_dom_sf"/>
</dbReference>
<organism evidence="8 9">
    <name type="scientific">Pigmentiphaga soli</name>
    <dbReference type="NCBI Taxonomy" id="1007095"/>
    <lineage>
        <taxon>Bacteria</taxon>
        <taxon>Pseudomonadati</taxon>
        <taxon>Pseudomonadota</taxon>
        <taxon>Betaproteobacteria</taxon>
        <taxon>Burkholderiales</taxon>
        <taxon>Alcaligenaceae</taxon>
        <taxon>Pigmentiphaga</taxon>
    </lineage>
</organism>
<gene>
    <name evidence="8" type="ORF">GCM10023144_03350</name>
</gene>
<dbReference type="Pfam" id="PF02771">
    <property type="entry name" value="Acyl-CoA_dh_N"/>
    <property type="match status" value="1"/>
</dbReference>
<feature type="domain" description="Acyl-CoA dehydrogenase/oxidase C-terminal" evidence="5">
    <location>
        <begin position="227"/>
        <end position="376"/>
    </location>
</feature>
<comment type="cofactor">
    <cofactor evidence="1">
        <name>FAD</name>
        <dbReference type="ChEBI" id="CHEBI:57692"/>
    </cofactor>
</comment>
<dbReference type="InterPro" id="IPR037069">
    <property type="entry name" value="AcylCoA_DH/ox_N_sf"/>
</dbReference>
<evidence type="ECO:0000256" key="4">
    <source>
        <dbReference type="ARBA" id="ARBA00022827"/>
    </source>
</evidence>
<dbReference type="SUPFAM" id="SSF56645">
    <property type="entry name" value="Acyl-CoA dehydrogenase NM domain-like"/>
    <property type="match status" value="1"/>
</dbReference>
<dbReference type="PANTHER" id="PTHR43884:SF40">
    <property type="entry name" value="ACYL-COA DEHYDROGENASE"/>
    <property type="match status" value="1"/>
</dbReference>
<dbReference type="Gene3D" id="1.10.540.10">
    <property type="entry name" value="Acyl-CoA dehydrogenase/oxidase, N-terminal domain"/>
    <property type="match status" value="1"/>
</dbReference>
<dbReference type="InterPro" id="IPR046373">
    <property type="entry name" value="Acyl-CoA_Oxase/DH_mid-dom_sf"/>
</dbReference>
<dbReference type="SUPFAM" id="SSF47203">
    <property type="entry name" value="Acyl-CoA dehydrogenase C-terminal domain-like"/>
    <property type="match status" value="1"/>
</dbReference>
<sequence>MDYQIPSEFGQLADLARQFVRRELHPHEEQVERDDRVPDELRRSLRAKAVELGLFAFNMPEEAGGPGLPYLAQVLIREQLGHASVALADMAGRPPRALLACRGDQRDRFLLPAVRGEKTWAFALTEPGSGSDAGAMRTRAERCAGGWRLNGSKHFISHGDVADFVIVFAKAHDDGRELPTAFLVERGTPGFGVGRVHPKMGWRGYPVAELVFDDAFMPDDAVLGAPGEGMRLAMSNIAEARIGVAAHCVGLAQRALDLAVEHISVRQQFGQPLARFQGLQWMVAEMAVELEQSRALLIAAARAMDSGRDARQAVSMAKLSATEMAGRVTDRAVQLMGGSGYMAESPMERLFRDARAFRIGEGTSEIQKNQIARAVLGREAAA</sequence>
<keyword evidence="4" id="KW-0274">FAD</keyword>
<keyword evidence="3" id="KW-0285">Flavoprotein</keyword>
<feature type="domain" description="Acyl-CoA oxidase/dehydrogenase middle" evidence="6">
    <location>
        <begin position="121"/>
        <end position="214"/>
    </location>
</feature>
<dbReference type="Pfam" id="PF00441">
    <property type="entry name" value="Acyl-CoA_dh_1"/>
    <property type="match status" value="1"/>
</dbReference>
<dbReference type="InterPro" id="IPR006089">
    <property type="entry name" value="Acyl-CoA_DH_CS"/>
</dbReference>
<comment type="similarity">
    <text evidence="2">Belongs to the acyl-CoA dehydrogenase family.</text>
</comment>
<keyword evidence="9" id="KW-1185">Reference proteome</keyword>
<dbReference type="PROSITE" id="PS00073">
    <property type="entry name" value="ACYL_COA_DH_2"/>
    <property type="match status" value="1"/>
</dbReference>
<dbReference type="InterPro" id="IPR006091">
    <property type="entry name" value="Acyl-CoA_Oxase/DH_mid-dom"/>
</dbReference>
<evidence type="ECO:0000259" key="5">
    <source>
        <dbReference type="Pfam" id="PF00441"/>
    </source>
</evidence>
<dbReference type="PANTHER" id="PTHR43884">
    <property type="entry name" value="ACYL-COA DEHYDROGENASE"/>
    <property type="match status" value="1"/>
</dbReference>
<dbReference type="Gene3D" id="2.40.110.10">
    <property type="entry name" value="Butyryl-CoA Dehydrogenase, subunit A, domain 2"/>
    <property type="match status" value="1"/>
</dbReference>
<accession>A0ABP8GEJ0</accession>
<comment type="caution">
    <text evidence="8">The sequence shown here is derived from an EMBL/GenBank/DDBJ whole genome shotgun (WGS) entry which is preliminary data.</text>
</comment>
<evidence type="ECO:0000259" key="6">
    <source>
        <dbReference type="Pfam" id="PF02770"/>
    </source>
</evidence>
<dbReference type="Gene3D" id="1.20.140.10">
    <property type="entry name" value="Butyryl-CoA Dehydrogenase, subunit A, domain 3"/>
    <property type="match status" value="1"/>
</dbReference>
<name>A0ABP8GEJ0_9BURK</name>
<dbReference type="EMBL" id="BAABFO010000001">
    <property type="protein sequence ID" value="GAA4322920.1"/>
    <property type="molecule type" value="Genomic_DNA"/>
</dbReference>
<evidence type="ECO:0000313" key="9">
    <source>
        <dbReference type="Proteomes" id="UP001501671"/>
    </source>
</evidence>
<protein>
    <submittedName>
        <fullName evidence="8">Acyl-CoA dehydrogenase family protein</fullName>
    </submittedName>
</protein>
<dbReference type="Proteomes" id="UP001501671">
    <property type="component" value="Unassembled WGS sequence"/>
</dbReference>
<dbReference type="Pfam" id="PF02770">
    <property type="entry name" value="Acyl-CoA_dh_M"/>
    <property type="match status" value="1"/>
</dbReference>
<evidence type="ECO:0000256" key="1">
    <source>
        <dbReference type="ARBA" id="ARBA00001974"/>
    </source>
</evidence>
<dbReference type="RefSeq" id="WP_345245659.1">
    <property type="nucleotide sequence ID" value="NZ_BAABFO010000001.1"/>
</dbReference>
<dbReference type="InterPro" id="IPR036250">
    <property type="entry name" value="AcylCo_DH-like_C"/>
</dbReference>
<evidence type="ECO:0000313" key="8">
    <source>
        <dbReference type="EMBL" id="GAA4322920.1"/>
    </source>
</evidence>
<dbReference type="InterPro" id="IPR013786">
    <property type="entry name" value="AcylCoA_DH/ox_N"/>
</dbReference>
<dbReference type="PIRSF" id="PIRSF016578">
    <property type="entry name" value="HsaA"/>
    <property type="match status" value="1"/>
</dbReference>
<evidence type="ECO:0000256" key="2">
    <source>
        <dbReference type="ARBA" id="ARBA00009347"/>
    </source>
</evidence>
<reference evidence="9" key="1">
    <citation type="journal article" date="2019" name="Int. J. Syst. Evol. Microbiol.">
        <title>The Global Catalogue of Microorganisms (GCM) 10K type strain sequencing project: providing services to taxonomists for standard genome sequencing and annotation.</title>
        <authorList>
            <consortium name="The Broad Institute Genomics Platform"/>
            <consortium name="The Broad Institute Genome Sequencing Center for Infectious Disease"/>
            <person name="Wu L."/>
            <person name="Ma J."/>
        </authorList>
    </citation>
    <scope>NUCLEOTIDE SEQUENCE [LARGE SCALE GENOMIC DNA]</scope>
    <source>
        <strain evidence="9">JCM 17666</strain>
    </source>
</reference>
<dbReference type="InterPro" id="IPR009075">
    <property type="entry name" value="AcylCo_DH/oxidase_C"/>
</dbReference>